<proteinExistence type="predicted"/>
<protein>
    <submittedName>
        <fullName evidence="1">Uncharacterized protein</fullName>
    </submittedName>
</protein>
<organism evidence="1 2">
    <name type="scientific">Arthrobacter phage Auxilium</name>
    <dbReference type="NCBI Taxonomy" id="2419948"/>
    <lineage>
        <taxon>Viruses</taxon>
        <taxon>Duplodnaviria</taxon>
        <taxon>Heunggongvirae</taxon>
        <taxon>Uroviricota</taxon>
        <taxon>Caudoviricetes</taxon>
        <taxon>Richievirus</taxon>
        <taxon>Richievirus auxilium</taxon>
    </lineage>
</organism>
<accession>A0A3G2KA38</accession>
<dbReference type="EMBL" id="MH834598">
    <property type="protein sequence ID" value="AYN55837.1"/>
    <property type="molecule type" value="Genomic_DNA"/>
</dbReference>
<keyword evidence="2" id="KW-1185">Reference proteome</keyword>
<gene>
    <name evidence="1" type="primary">58</name>
    <name evidence="1" type="ORF">PBI_AUXILIUM_58</name>
</gene>
<dbReference type="Proteomes" id="UP000266910">
    <property type="component" value="Genome"/>
</dbReference>
<sequence>MNATAALTAVPSTETFGLPPEAAHLIAKLRRMSPEQRAAIIHTKEPEA</sequence>
<reference evidence="1 2" key="1">
    <citation type="submission" date="2018-09" db="EMBL/GenBank/DDBJ databases">
        <authorList>
            <person name="Rimple P.A."/>
            <person name="Stoner T.H."/>
            <person name="Garlena R.A."/>
            <person name="Russell D.A."/>
            <person name="Pope W.H."/>
            <person name="Jacobs-Sera D."/>
            <person name="Hatfull G.F."/>
        </authorList>
    </citation>
    <scope>NUCLEOTIDE SEQUENCE [LARGE SCALE GENOMIC DNA]</scope>
</reference>
<dbReference type="RefSeq" id="YP_010655877.1">
    <property type="nucleotide sequence ID" value="NC_070832.1"/>
</dbReference>
<evidence type="ECO:0000313" key="1">
    <source>
        <dbReference type="EMBL" id="AYN55837.1"/>
    </source>
</evidence>
<name>A0A3G2KA38_9CAUD</name>
<dbReference type="GeneID" id="77931749"/>
<evidence type="ECO:0000313" key="2">
    <source>
        <dbReference type="Proteomes" id="UP000266910"/>
    </source>
</evidence>
<dbReference type="KEGG" id="vg:77931749"/>